<feature type="compositionally biased region" description="Low complexity" evidence="1">
    <location>
        <begin position="334"/>
        <end position="357"/>
    </location>
</feature>
<dbReference type="AlphaFoldDB" id="A0A835SRW4"/>
<keyword evidence="3" id="KW-1185">Reference proteome</keyword>
<comment type="caution">
    <text evidence="2">The sequence shown here is derived from an EMBL/GenBank/DDBJ whole genome shotgun (WGS) entry which is preliminary data.</text>
</comment>
<proteinExistence type="predicted"/>
<feature type="region of interest" description="Disordered" evidence="1">
    <location>
        <begin position="388"/>
        <end position="446"/>
    </location>
</feature>
<feature type="compositionally biased region" description="Low complexity" evidence="1">
    <location>
        <begin position="467"/>
        <end position="483"/>
    </location>
</feature>
<evidence type="ECO:0000256" key="1">
    <source>
        <dbReference type="SAM" id="MobiDB-lite"/>
    </source>
</evidence>
<dbReference type="EMBL" id="JAEHOC010000043">
    <property type="protein sequence ID" value="KAG2427144.1"/>
    <property type="molecule type" value="Genomic_DNA"/>
</dbReference>
<evidence type="ECO:0000313" key="3">
    <source>
        <dbReference type="Proteomes" id="UP000650467"/>
    </source>
</evidence>
<reference evidence="2" key="1">
    <citation type="journal article" date="2020" name="bioRxiv">
        <title>Comparative genomics of Chlamydomonas.</title>
        <authorList>
            <person name="Craig R.J."/>
            <person name="Hasan A.R."/>
            <person name="Ness R.W."/>
            <person name="Keightley P.D."/>
        </authorList>
    </citation>
    <scope>NUCLEOTIDE SEQUENCE</scope>
    <source>
        <strain evidence="2">SAG 7.73</strain>
    </source>
</reference>
<evidence type="ECO:0000313" key="2">
    <source>
        <dbReference type="EMBL" id="KAG2427144.1"/>
    </source>
</evidence>
<feature type="region of interest" description="Disordered" evidence="1">
    <location>
        <begin position="701"/>
        <end position="748"/>
    </location>
</feature>
<feature type="compositionally biased region" description="Gly residues" evidence="1">
    <location>
        <begin position="705"/>
        <end position="727"/>
    </location>
</feature>
<feature type="compositionally biased region" description="Low complexity" evidence="1">
    <location>
        <begin position="400"/>
        <end position="416"/>
    </location>
</feature>
<dbReference type="Proteomes" id="UP000650467">
    <property type="component" value="Unassembled WGS sequence"/>
</dbReference>
<sequence>MDVTRFVAQLADHLPSLTTLEVCCPDLAEATASTAALRTGGLTSLITSRFPAMRRLTLPLTAHGYAIGLTPLINGARLRKLTLYADSMVLGEAGLHQLARLSQLETLELVSRRSVCLSHASLASQLLSTHRPPAARVIRFSAGFLTLQTEVVYARGLAGAAGAGLPADAGAGAAPPAGPRLLRAPATAAGPSVGVATIAAAVAAAGWGIQRVHVGQLSEARDMLVSLEALSGVILAAAAALAQPTIPQLRIDVLNVRQSCDTESLRPEGALGQLVARCGQVQLGTLRTCVRFDGSAGVRGGGALSTALAAVRLLGPPRVLECRNGEVCLRGHTAGRTGQQQQQQQQQPVAGSAAAGAPTSATAAAAASGRVGPPLLLRPLAAEPGAAGEAAAGITPPGMATLGGQPQAQGPTAGATDLPGRLGSPHQEPQPQPQPQPQLATATPEQVLSAAAARLWAEAAGPQAGWPRARQTASAAAATSPSSKRLFSHGDSSDGSDSDDDQPDARYNCRSASASASDGSASELVLLRSSNLPPAPAASSAWAEWLATALSRCFGEEQLQQVGGSSDSRLLRTSALHCVVPCAHVLLLECRTSAAASALVALVEERARQQQQQQHAAAAAAGMHSAGTASGSEVLTAAAAAAAVPAAVVLPRWAAGPWPVWDCGFTCAWEPREMEYTELVGARRVCMVLEDMWAAHWSRQEAGGSSCGGEAGSSSGGGRGSGGGPGEGRGRWTDSTGGGEDNKEGTAEAEAAVGAVQRLLELDWGASKMCHVTGMAEPPRVHPLPQYWEEEQQ</sequence>
<organism evidence="2 3">
    <name type="scientific">Chlamydomonas incerta</name>
    <dbReference type="NCBI Taxonomy" id="51695"/>
    <lineage>
        <taxon>Eukaryota</taxon>
        <taxon>Viridiplantae</taxon>
        <taxon>Chlorophyta</taxon>
        <taxon>core chlorophytes</taxon>
        <taxon>Chlorophyceae</taxon>
        <taxon>CS clade</taxon>
        <taxon>Chlamydomonadales</taxon>
        <taxon>Chlamydomonadaceae</taxon>
        <taxon>Chlamydomonas</taxon>
    </lineage>
</organism>
<feature type="compositionally biased region" description="Low complexity" evidence="1">
    <location>
        <begin position="437"/>
        <end position="446"/>
    </location>
</feature>
<gene>
    <name evidence="2" type="ORF">HXX76_012654</name>
</gene>
<feature type="region of interest" description="Disordered" evidence="1">
    <location>
        <begin position="461"/>
        <end position="514"/>
    </location>
</feature>
<protein>
    <submittedName>
        <fullName evidence="2">Uncharacterized protein</fullName>
    </submittedName>
</protein>
<feature type="region of interest" description="Disordered" evidence="1">
    <location>
        <begin position="333"/>
        <end position="357"/>
    </location>
</feature>
<name>A0A835SRW4_CHLIN</name>
<accession>A0A835SRW4</accession>